<feature type="domain" description="TrmE-type G" evidence="9">
    <location>
        <begin position="217"/>
        <end position="358"/>
    </location>
</feature>
<dbReference type="CDD" id="cd04164">
    <property type="entry name" value="trmE"/>
    <property type="match status" value="1"/>
</dbReference>
<dbReference type="NCBIfam" id="TIGR00450">
    <property type="entry name" value="mnmE_trmE_thdF"/>
    <property type="match status" value="1"/>
</dbReference>
<evidence type="ECO:0000256" key="6">
    <source>
        <dbReference type="ARBA" id="ARBA00023134"/>
    </source>
</evidence>
<dbReference type="PANTHER" id="PTHR42714:SF2">
    <property type="entry name" value="TRNA MODIFICATION GTPASE GTPBP3, MITOCHONDRIAL"/>
    <property type="match status" value="1"/>
</dbReference>
<feature type="binding site" evidence="7">
    <location>
        <position position="121"/>
    </location>
    <ligand>
        <name>(6S)-5-formyl-5,6,7,8-tetrahydrofolate</name>
        <dbReference type="ChEBI" id="CHEBI:57457"/>
    </ligand>
</feature>
<feature type="binding site" evidence="7">
    <location>
        <position position="251"/>
    </location>
    <ligand>
        <name>K(+)</name>
        <dbReference type="ChEBI" id="CHEBI:29103"/>
    </ligand>
</feature>
<dbReference type="GO" id="GO:0005737">
    <property type="term" value="C:cytoplasm"/>
    <property type="evidence" value="ECO:0007669"/>
    <property type="project" value="UniProtKB-SubCell"/>
</dbReference>
<dbReference type="GO" id="GO:0030488">
    <property type="term" value="P:tRNA methylation"/>
    <property type="evidence" value="ECO:0007669"/>
    <property type="project" value="TreeGrafter"/>
</dbReference>
<dbReference type="SUPFAM" id="SSF52540">
    <property type="entry name" value="P-loop containing nucleoside triphosphate hydrolases"/>
    <property type="match status" value="1"/>
</dbReference>
<dbReference type="Gene3D" id="3.30.1360.120">
    <property type="entry name" value="Probable tRNA modification gtpase trme, domain 1"/>
    <property type="match status" value="1"/>
</dbReference>
<name>A0A1N6CNU8_9SPHN</name>
<dbReference type="Gene3D" id="3.40.50.300">
    <property type="entry name" value="P-loop containing nucleotide triphosphate hydrolases"/>
    <property type="match status" value="1"/>
</dbReference>
<feature type="binding site" evidence="7">
    <location>
        <position position="246"/>
    </location>
    <ligand>
        <name>K(+)</name>
        <dbReference type="ChEBI" id="CHEBI:29103"/>
    </ligand>
</feature>
<feature type="binding site" evidence="7">
    <location>
        <begin position="227"/>
        <end position="232"/>
    </location>
    <ligand>
        <name>GTP</name>
        <dbReference type="ChEBI" id="CHEBI:37565"/>
    </ligand>
</feature>
<dbReference type="RefSeq" id="WP_074203677.1">
    <property type="nucleotide sequence ID" value="NZ_FSQW01000001.1"/>
</dbReference>
<dbReference type="GO" id="GO:0002098">
    <property type="term" value="P:tRNA wobble uridine modification"/>
    <property type="evidence" value="ECO:0007669"/>
    <property type="project" value="TreeGrafter"/>
</dbReference>
<reference evidence="11" key="1">
    <citation type="submission" date="2016-11" db="EMBL/GenBank/DDBJ databases">
        <authorList>
            <person name="Varghese N."/>
            <person name="Submissions S."/>
        </authorList>
    </citation>
    <scope>NUCLEOTIDE SEQUENCE [LARGE SCALE GENOMIC DNA]</scope>
    <source>
        <strain evidence="11">DSM 22363</strain>
    </source>
</reference>
<dbReference type="GO" id="GO:0005525">
    <property type="term" value="F:GTP binding"/>
    <property type="evidence" value="ECO:0007669"/>
    <property type="project" value="UniProtKB-UniRule"/>
</dbReference>
<keyword evidence="6 7" id="KW-0342">GTP-binding</keyword>
<dbReference type="OrthoDB" id="9805918at2"/>
<dbReference type="SUPFAM" id="SSF116878">
    <property type="entry name" value="TrmE connector domain"/>
    <property type="match status" value="1"/>
</dbReference>
<evidence type="ECO:0000313" key="11">
    <source>
        <dbReference type="Proteomes" id="UP000185192"/>
    </source>
</evidence>
<dbReference type="PROSITE" id="PS51709">
    <property type="entry name" value="G_TRME"/>
    <property type="match status" value="1"/>
</dbReference>
<dbReference type="NCBIfam" id="TIGR00231">
    <property type="entry name" value="small_GTP"/>
    <property type="match status" value="1"/>
</dbReference>
<evidence type="ECO:0000256" key="1">
    <source>
        <dbReference type="ARBA" id="ARBA00011043"/>
    </source>
</evidence>
<dbReference type="Pfam" id="PF12631">
    <property type="entry name" value="MnmE_helical"/>
    <property type="match status" value="1"/>
</dbReference>
<keyword evidence="2 7" id="KW-0819">tRNA processing</keyword>
<dbReference type="InterPro" id="IPR018948">
    <property type="entry name" value="GTP-bd_TrmE_N"/>
</dbReference>
<dbReference type="Pfam" id="PF10396">
    <property type="entry name" value="TrmE_N"/>
    <property type="match status" value="1"/>
</dbReference>
<feature type="binding site" evidence="7">
    <location>
        <position position="252"/>
    </location>
    <ligand>
        <name>Mg(2+)</name>
        <dbReference type="ChEBI" id="CHEBI:18420"/>
    </ligand>
</feature>
<dbReference type="Proteomes" id="UP000185192">
    <property type="component" value="Unassembled WGS sequence"/>
</dbReference>
<keyword evidence="7" id="KW-0963">Cytoplasm</keyword>
<comment type="subunit">
    <text evidence="7">Homodimer. Heterotetramer of two MnmE and two MnmG subunits.</text>
</comment>
<comment type="similarity">
    <text evidence="1 7 8">Belongs to the TRAFAC class TrmE-Era-EngA-EngB-Septin-like GTPase superfamily. TrmE GTPase family.</text>
</comment>
<evidence type="ECO:0000256" key="5">
    <source>
        <dbReference type="ARBA" id="ARBA00022958"/>
    </source>
</evidence>
<dbReference type="NCBIfam" id="NF003661">
    <property type="entry name" value="PRK05291.1-3"/>
    <property type="match status" value="1"/>
</dbReference>
<proteinExistence type="inferred from homology"/>
<comment type="subcellular location">
    <subcellularLocation>
        <location evidence="7">Cytoplasm</location>
    </subcellularLocation>
</comment>
<dbReference type="InterPro" id="IPR027417">
    <property type="entry name" value="P-loop_NTPase"/>
</dbReference>
<dbReference type="PANTHER" id="PTHR42714">
    <property type="entry name" value="TRNA MODIFICATION GTPASE GTPBP3"/>
    <property type="match status" value="1"/>
</dbReference>
<feature type="binding site" evidence="7">
    <location>
        <position position="231"/>
    </location>
    <ligand>
        <name>Mg(2+)</name>
        <dbReference type="ChEBI" id="CHEBI:18420"/>
    </ligand>
</feature>
<sequence length="431" mass="46505">MSAEDTIFALSSGQPPAAIAVLRVSGDRARDVLCNLTGSVPDERRASLVQVRDPDSDDLLDMALALWFPGPHTATGEDLAELHCHGGRAVVRAIESVLSKQTGLRKAEPGEFTRRAFANGRMDLAEAEGLSDLLFAETEIQRRSAMQMAGGSLSRQVEEWQKMLLALSAQVEAELDFSDEDDVVPAQLEKIRQSTGTLATTIGDILKRPRTEKLREGIRVVLGGPPNSGKSTLLNALVDREAAIVSDIAGTTRDVIEVPVALGGIPFLFVDTAGLRDEAGEEIEQIGIERAHKQFDQADVILWLGEEGQGPDSMALIELAARKDHPEHRKKSSGVLALSPITGEGMNDLVDLLIEKAADLLPADQQLSVNERQAGHLAAVHDHVSDIGTESDFLIIAENLRLARQELDALTGRASTEHMLDSLFGNFCIGK</sequence>
<gene>
    <name evidence="7" type="primary">mnmE</name>
    <name evidence="7" type="synonym">trmE</name>
    <name evidence="10" type="ORF">SAMN02745824_0625</name>
</gene>
<feature type="binding site" evidence="7">
    <location>
        <begin position="246"/>
        <end position="252"/>
    </location>
    <ligand>
        <name>GTP</name>
        <dbReference type="ChEBI" id="CHEBI:37565"/>
    </ligand>
</feature>
<dbReference type="InterPro" id="IPR027266">
    <property type="entry name" value="TrmE/GcvT-like"/>
</dbReference>
<evidence type="ECO:0000256" key="8">
    <source>
        <dbReference type="RuleBase" id="RU003313"/>
    </source>
</evidence>
<comment type="cofactor">
    <cofactor evidence="7">
        <name>K(+)</name>
        <dbReference type="ChEBI" id="CHEBI:29103"/>
    </cofactor>
    <text evidence="7">Binds 1 potassium ion per subunit.</text>
</comment>
<dbReference type="InterPro" id="IPR004520">
    <property type="entry name" value="GTPase_MnmE"/>
</dbReference>
<feature type="binding site" evidence="7">
    <location>
        <position position="248"/>
    </location>
    <ligand>
        <name>K(+)</name>
        <dbReference type="ChEBI" id="CHEBI:29103"/>
    </ligand>
</feature>
<dbReference type="SUPFAM" id="SSF103025">
    <property type="entry name" value="Folate-binding domain"/>
    <property type="match status" value="1"/>
</dbReference>
<comment type="caution">
    <text evidence="7">Lacks conserved residue(s) required for the propagation of feature annotation.</text>
</comment>
<keyword evidence="11" id="KW-1185">Reference proteome</keyword>
<feature type="binding site" evidence="7">
    <location>
        <position position="227"/>
    </location>
    <ligand>
        <name>K(+)</name>
        <dbReference type="ChEBI" id="CHEBI:29103"/>
    </ligand>
</feature>
<dbReference type="EC" id="3.6.-.-" evidence="7"/>
<evidence type="ECO:0000256" key="4">
    <source>
        <dbReference type="ARBA" id="ARBA00022801"/>
    </source>
</evidence>
<accession>A0A1N6CNU8</accession>
<dbReference type="HAMAP" id="MF_00379">
    <property type="entry name" value="GTPase_MnmE"/>
    <property type="match status" value="1"/>
</dbReference>
<dbReference type="GO" id="GO:0003924">
    <property type="term" value="F:GTPase activity"/>
    <property type="evidence" value="ECO:0007669"/>
    <property type="project" value="UniProtKB-UniRule"/>
</dbReference>
<evidence type="ECO:0000259" key="9">
    <source>
        <dbReference type="PROSITE" id="PS51709"/>
    </source>
</evidence>
<dbReference type="AlphaFoldDB" id="A0A1N6CNU8"/>
<keyword evidence="4 7" id="KW-0378">Hydrolase</keyword>
<dbReference type="STRING" id="1123272.SAMN02745824_0625"/>
<evidence type="ECO:0000313" key="10">
    <source>
        <dbReference type="EMBL" id="SIN60258.1"/>
    </source>
</evidence>
<dbReference type="InterPro" id="IPR027368">
    <property type="entry name" value="MnmE_dom2"/>
</dbReference>
<dbReference type="Gene3D" id="1.20.120.430">
    <property type="entry name" value="tRNA modification GTPase MnmE domain 2"/>
    <property type="match status" value="1"/>
</dbReference>
<keyword evidence="7" id="KW-0460">Magnesium</keyword>
<dbReference type="FunFam" id="3.30.1360.120:FF:000007">
    <property type="entry name" value="tRNA modification GTPase GTPBP3, mitochondrial"/>
    <property type="match status" value="1"/>
</dbReference>
<comment type="function">
    <text evidence="7">Exhibits a very high intrinsic GTPase hydrolysis rate. Involved in the addition of a carboxymethylaminomethyl (cmnm) group at the wobble position (U34) of certain tRNAs, forming tRNA-cmnm(5)s(2)U34.</text>
</comment>
<organism evidence="10 11">
    <name type="scientific">Parasphingorhabdus marina DSM 22363</name>
    <dbReference type="NCBI Taxonomy" id="1123272"/>
    <lineage>
        <taxon>Bacteria</taxon>
        <taxon>Pseudomonadati</taxon>
        <taxon>Pseudomonadota</taxon>
        <taxon>Alphaproteobacteria</taxon>
        <taxon>Sphingomonadales</taxon>
        <taxon>Sphingomonadaceae</taxon>
        <taxon>Parasphingorhabdus</taxon>
    </lineage>
</organism>
<evidence type="ECO:0000256" key="2">
    <source>
        <dbReference type="ARBA" id="ARBA00022694"/>
    </source>
</evidence>
<feature type="binding site" evidence="7">
    <location>
        <position position="81"/>
    </location>
    <ligand>
        <name>(6S)-5-formyl-5,6,7,8-tetrahydrofolate</name>
        <dbReference type="ChEBI" id="CHEBI:57457"/>
    </ligand>
</feature>
<feature type="binding site" evidence="7">
    <location>
        <position position="431"/>
    </location>
    <ligand>
        <name>(6S)-5-formyl-5,6,7,8-tetrahydrofolate</name>
        <dbReference type="ChEBI" id="CHEBI:57457"/>
    </ligand>
</feature>
<keyword evidence="3 7" id="KW-0547">Nucleotide-binding</keyword>
<dbReference type="InterPro" id="IPR006073">
    <property type="entry name" value="GTP-bd"/>
</dbReference>
<dbReference type="GO" id="GO:0046872">
    <property type="term" value="F:metal ion binding"/>
    <property type="evidence" value="ECO:0007669"/>
    <property type="project" value="UniProtKB-KW"/>
</dbReference>
<dbReference type="CDD" id="cd14858">
    <property type="entry name" value="TrmE_N"/>
    <property type="match status" value="1"/>
</dbReference>
<protein>
    <recommendedName>
        <fullName evidence="7">tRNA modification GTPase MnmE</fullName>
        <ecNumber evidence="7">3.6.-.-</ecNumber>
    </recommendedName>
</protein>
<dbReference type="InterPro" id="IPR005225">
    <property type="entry name" value="Small_GTP-bd"/>
</dbReference>
<keyword evidence="7" id="KW-0479">Metal-binding</keyword>
<feature type="binding site" evidence="7">
    <location>
        <position position="23"/>
    </location>
    <ligand>
        <name>(6S)-5-formyl-5,6,7,8-tetrahydrofolate</name>
        <dbReference type="ChEBI" id="CHEBI:57457"/>
    </ligand>
</feature>
<keyword evidence="5 7" id="KW-0630">Potassium</keyword>
<evidence type="ECO:0000256" key="7">
    <source>
        <dbReference type="HAMAP-Rule" id="MF_00379"/>
    </source>
</evidence>
<dbReference type="EMBL" id="FSQW01000001">
    <property type="protein sequence ID" value="SIN60258.1"/>
    <property type="molecule type" value="Genomic_DNA"/>
</dbReference>
<feature type="binding site" evidence="7">
    <location>
        <begin position="271"/>
        <end position="274"/>
    </location>
    <ligand>
        <name>GTP</name>
        <dbReference type="ChEBI" id="CHEBI:37565"/>
    </ligand>
</feature>
<dbReference type="InterPro" id="IPR025867">
    <property type="entry name" value="MnmE_helical"/>
</dbReference>
<dbReference type="Pfam" id="PF01926">
    <property type="entry name" value="MMR_HSR1"/>
    <property type="match status" value="1"/>
</dbReference>
<evidence type="ECO:0000256" key="3">
    <source>
        <dbReference type="ARBA" id="ARBA00022741"/>
    </source>
</evidence>
<dbReference type="InterPro" id="IPR031168">
    <property type="entry name" value="G_TrmE"/>
</dbReference>